<dbReference type="GO" id="GO:0141166">
    <property type="term" value="P:chromosomal 5-methylcytosine DNA demethylation pathway"/>
    <property type="evidence" value="ECO:0007669"/>
    <property type="project" value="InterPro"/>
</dbReference>
<comment type="similarity">
    <text evidence="3">Belongs to the DNA glycosylase family. DEMETER subfamily.</text>
</comment>
<comment type="cofactor">
    <cofactor evidence="1">
        <name>[4Fe-4S] cluster</name>
        <dbReference type="ChEBI" id="CHEBI:49883"/>
    </cofactor>
</comment>
<keyword evidence="11" id="KW-1185">Reference proteome</keyword>
<evidence type="ECO:0000256" key="3">
    <source>
        <dbReference type="ARBA" id="ARBA00005646"/>
    </source>
</evidence>
<evidence type="ECO:0000256" key="5">
    <source>
        <dbReference type="ARBA" id="ARBA00023004"/>
    </source>
</evidence>
<dbReference type="InterPro" id="IPR011257">
    <property type="entry name" value="DNA_glycosylase"/>
</dbReference>
<dbReference type="GO" id="GO:0003677">
    <property type="term" value="F:DNA binding"/>
    <property type="evidence" value="ECO:0007669"/>
    <property type="project" value="UniProtKB-KW"/>
</dbReference>
<keyword evidence="7" id="KW-0238">DNA-binding</keyword>
<dbReference type="InterPro" id="IPR003265">
    <property type="entry name" value="HhH-GPD_domain"/>
</dbReference>
<dbReference type="PANTHER" id="PTHR46213:SF26">
    <property type="entry name" value="HHH-GPD BASE EXCISION DNA REPAIR FAMILY PROTEIN"/>
    <property type="match status" value="1"/>
</dbReference>
<gene>
    <name evidence="10" type="primary">ROS1</name>
    <name evidence="10" type="ORF">CR513_62820</name>
</gene>
<keyword evidence="5" id="KW-0408">Iron</keyword>
<evidence type="ECO:0000256" key="1">
    <source>
        <dbReference type="ARBA" id="ARBA00001966"/>
    </source>
</evidence>
<evidence type="ECO:0000313" key="10">
    <source>
        <dbReference type="EMBL" id="RDX57904.1"/>
    </source>
</evidence>
<keyword evidence="4" id="KW-0479">Metal-binding</keyword>
<name>A0A371DZF8_MUCPR</name>
<dbReference type="SUPFAM" id="SSF48150">
    <property type="entry name" value="DNA-glycosylase"/>
    <property type="match status" value="1"/>
</dbReference>
<evidence type="ECO:0000256" key="6">
    <source>
        <dbReference type="ARBA" id="ARBA00023014"/>
    </source>
</evidence>
<dbReference type="Gene3D" id="1.10.1670.10">
    <property type="entry name" value="Helix-hairpin-Helix base-excision DNA repair enzymes (C-terminal)"/>
    <property type="match status" value="1"/>
</dbReference>
<dbReference type="GO" id="GO:0035514">
    <property type="term" value="F:DNA demethylase activity"/>
    <property type="evidence" value="ECO:0007669"/>
    <property type="project" value="InterPro"/>
</dbReference>
<reference evidence="10" key="1">
    <citation type="submission" date="2018-05" db="EMBL/GenBank/DDBJ databases">
        <title>Draft genome of Mucuna pruriens seed.</title>
        <authorList>
            <person name="Nnadi N.E."/>
            <person name="Vos R."/>
            <person name="Hasami M.H."/>
            <person name="Devisetty U.K."/>
            <person name="Aguiy J.C."/>
        </authorList>
    </citation>
    <scope>NUCLEOTIDE SEQUENCE [LARGE SCALE GENOMIC DNA]</scope>
    <source>
        <strain evidence="10">JCA_2017</strain>
    </source>
</reference>
<dbReference type="GO" id="GO:0005634">
    <property type="term" value="C:nucleus"/>
    <property type="evidence" value="ECO:0007669"/>
    <property type="project" value="UniProtKB-SubCell"/>
</dbReference>
<dbReference type="GO" id="GO:0051539">
    <property type="term" value="F:4 iron, 4 sulfur cluster binding"/>
    <property type="evidence" value="ECO:0007669"/>
    <property type="project" value="InterPro"/>
</dbReference>
<dbReference type="InterPro" id="IPR028925">
    <property type="entry name" value="RRM_DME"/>
</dbReference>
<dbReference type="GO" id="GO:0019104">
    <property type="term" value="F:DNA N-glycosylase activity"/>
    <property type="evidence" value="ECO:0007669"/>
    <property type="project" value="InterPro"/>
</dbReference>
<dbReference type="CDD" id="cd00056">
    <property type="entry name" value="ENDO3c"/>
    <property type="match status" value="1"/>
</dbReference>
<sequence length="678" mass="77057">MIVDKKKVFRIRLIKFSGDRSFLPWKGSVLDSVVGAFLTQNVSDHLSSSAFMTLAAKFPIKTTSYEKNNKDLAAPDDKQEVSVVFTGPKFDKEMDDSNLEEMEVEKEKESSKVDNKGTKIKSSLIAEKEVPPSVFSGDKKKAIRKKNMNKEKKVKLMEKQQQYWDRLRKMHTKSPRDINHTDSIDWEGVRSAQASEVVKAIASRGQHNVIAGRIQRLLNSLMDLNGSMDLEWLRYAPPKEVKEYLLNIYGLGLKSVECIRLLTLHHIAFPVDVNVGRIVVRLGWVPLQPLPESVQIHNLEMFPDSNKIQQYLWPRLCTLDHLTLYELHYQLITFGKVHINVFCTKKKPNCNACPMSHECKYFASVTASAKLTLPESTPDQKIVMAPMHPANSFENSTLLRNFGPKFIYGMNSSLNTIVGKECEPIIEFPSSPELESTESNGFEFKNGEEFHNDNVYSDIEDIPTIKLCSEEPHNCSPEEYEQDISKSKTLVMLHPNAANIHVPKMKNVSRLKTERLVYVLPDKHPLLAENTPKEPDDPSPYLLVVWTTGELENSCESTKNNSLEEENSGTVPGTLLIPCRTAMKGRFPLNGTYFQVNEVFADHASMIHPINVPRKWLWKLEKRIVYFGTGISSITRGFICVRAIDGKTRASRPISAILHRNTMTKLGKRNKNVRVNKE</sequence>
<dbReference type="InterPro" id="IPR023170">
    <property type="entry name" value="HhH_base_excis_C"/>
</dbReference>
<evidence type="ECO:0000256" key="4">
    <source>
        <dbReference type="ARBA" id="ARBA00022723"/>
    </source>
</evidence>
<organism evidence="10 11">
    <name type="scientific">Mucuna pruriens</name>
    <name type="common">Velvet bean</name>
    <name type="synonym">Dolichos pruriens</name>
    <dbReference type="NCBI Taxonomy" id="157652"/>
    <lineage>
        <taxon>Eukaryota</taxon>
        <taxon>Viridiplantae</taxon>
        <taxon>Streptophyta</taxon>
        <taxon>Embryophyta</taxon>
        <taxon>Tracheophyta</taxon>
        <taxon>Spermatophyta</taxon>
        <taxon>Magnoliopsida</taxon>
        <taxon>eudicotyledons</taxon>
        <taxon>Gunneridae</taxon>
        <taxon>Pentapetalae</taxon>
        <taxon>rosids</taxon>
        <taxon>fabids</taxon>
        <taxon>Fabales</taxon>
        <taxon>Fabaceae</taxon>
        <taxon>Papilionoideae</taxon>
        <taxon>50 kb inversion clade</taxon>
        <taxon>NPAAA clade</taxon>
        <taxon>indigoferoid/millettioid clade</taxon>
        <taxon>Phaseoleae</taxon>
        <taxon>Mucuna</taxon>
    </lineage>
</organism>
<protein>
    <submittedName>
        <fullName evidence="10">Protein ROS1</fullName>
    </submittedName>
</protein>
<evidence type="ECO:0000256" key="7">
    <source>
        <dbReference type="ARBA" id="ARBA00023125"/>
    </source>
</evidence>
<accession>A0A371DZF8</accession>
<dbReference type="Proteomes" id="UP000257109">
    <property type="component" value="Unassembled WGS sequence"/>
</dbReference>
<proteinExistence type="inferred from homology"/>
<evidence type="ECO:0000256" key="2">
    <source>
        <dbReference type="ARBA" id="ARBA00004123"/>
    </source>
</evidence>
<keyword evidence="8" id="KW-0539">Nucleus</keyword>
<feature type="domain" description="Demeter RRM-fold" evidence="9">
    <location>
        <begin position="573"/>
        <end position="660"/>
    </location>
</feature>
<dbReference type="GO" id="GO:0006284">
    <property type="term" value="P:base-excision repair"/>
    <property type="evidence" value="ECO:0007669"/>
    <property type="project" value="InterPro"/>
</dbReference>
<dbReference type="SMART" id="SM00525">
    <property type="entry name" value="FES"/>
    <property type="match status" value="1"/>
</dbReference>
<keyword evidence="6" id="KW-0411">Iron-sulfur</keyword>
<dbReference type="PANTHER" id="PTHR46213">
    <property type="entry name" value="TRANSCRIPTIONAL ACTIVATOR DEMETER"/>
    <property type="match status" value="1"/>
</dbReference>
<evidence type="ECO:0000256" key="8">
    <source>
        <dbReference type="ARBA" id="ARBA00023242"/>
    </source>
</evidence>
<comment type="caution">
    <text evidence="10">The sequence shown here is derived from an EMBL/GenBank/DDBJ whole genome shotgun (WGS) entry which is preliminary data.</text>
</comment>
<evidence type="ECO:0000259" key="9">
    <source>
        <dbReference type="Pfam" id="PF15628"/>
    </source>
</evidence>
<dbReference type="GO" id="GO:0046872">
    <property type="term" value="F:metal ion binding"/>
    <property type="evidence" value="ECO:0007669"/>
    <property type="project" value="UniProtKB-KW"/>
</dbReference>
<dbReference type="InterPro" id="IPR044811">
    <property type="entry name" value="DME/ROS1"/>
</dbReference>
<comment type="subcellular location">
    <subcellularLocation>
        <location evidence="2">Nucleus</location>
    </subcellularLocation>
</comment>
<dbReference type="OrthoDB" id="5607at2759"/>
<dbReference type="InterPro" id="IPR003651">
    <property type="entry name" value="Endonuclease3_FeS-loop_motif"/>
</dbReference>
<feature type="non-terminal residue" evidence="10">
    <location>
        <position position="1"/>
    </location>
</feature>
<dbReference type="EMBL" id="QJKJ01018049">
    <property type="protein sequence ID" value="RDX57904.1"/>
    <property type="molecule type" value="Genomic_DNA"/>
</dbReference>
<dbReference type="Pfam" id="PF15628">
    <property type="entry name" value="RRM_DME"/>
    <property type="match status" value="1"/>
</dbReference>
<dbReference type="AlphaFoldDB" id="A0A371DZF8"/>
<evidence type="ECO:0000313" key="11">
    <source>
        <dbReference type="Proteomes" id="UP000257109"/>
    </source>
</evidence>